<organism evidence="3 4">
    <name type="scientific">Pseudonocardia yuanmonensis</name>
    <dbReference type="NCBI Taxonomy" id="1095914"/>
    <lineage>
        <taxon>Bacteria</taxon>
        <taxon>Bacillati</taxon>
        <taxon>Actinomycetota</taxon>
        <taxon>Actinomycetes</taxon>
        <taxon>Pseudonocardiales</taxon>
        <taxon>Pseudonocardiaceae</taxon>
        <taxon>Pseudonocardia</taxon>
    </lineage>
</organism>
<evidence type="ECO:0000256" key="1">
    <source>
        <dbReference type="ARBA" id="ARBA00006484"/>
    </source>
</evidence>
<evidence type="ECO:0000259" key="2">
    <source>
        <dbReference type="Pfam" id="PF07045"/>
    </source>
</evidence>
<comment type="caution">
    <text evidence="3">The sequence shown here is derived from an EMBL/GenBank/DDBJ whole genome shotgun (WGS) entry which is preliminary data.</text>
</comment>
<dbReference type="Pfam" id="PF07045">
    <property type="entry name" value="DUF1330"/>
    <property type="match status" value="1"/>
</dbReference>
<feature type="domain" description="DUF1330" evidence="2">
    <location>
        <begin position="71"/>
        <end position="154"/>
    </location>
</feature>
<dbReference type="InterPro" id="IPR010753">
    <property type="entry name" value="DUF1330"/>
</dbReference>
<dbReference type="InterPro" id="IPR011008">
    <property type="entry name" value="Dimeric_a/b-barrel"/>
</dbReference>
<dbReference type="Gene3D" id="3.40.50.720">
    <property type="entry name" value="NAD(P)-binding Rossmann-like Domain"/>
    <property type="match status" value="1"/>
</dbReference>
<protein>
    <recommendedName>
        <fullName evidence="2">DUF1330 domain-containing protein</fullName>
    </recommendedName>
</protein>
<dbReference type="SUPFAM" id="SSF51735">
    <property type="entry name" value="NAD(P)-binding Rossmann-fold domains"/>
    <property type="match status" value="1"/>
</dbReference>
<sequence>MNVSSLAGTLTRPRPAYAATKGAVLSLTRSVAMTHGPEGIRVNAVAPGIVHTRRWLCHHRHPEPRRTMSYYMLAALQKHDAEVFAQYQQRTAATLGAYECRPLSVNTGHKVIEGEGDPDVVVLLEFADEAEFDRWWNSPEYTEVKHLREKSATVLLGVAFGSGVHLPE</sequence>
<gene>
    <name evidence="3" type="ORF">GCM10023215_43710</name>
</gene>
<dbReference type="SUPFAM" id="SSF54909">
    <property type="entry name" value="Dimeric alpha+beta barrel"/>
    <property type="match status" value="1"/>
</dbReference>
<dbReference type="PANTHER" id="PTHR41521:SF4">
    <property type="entry name" value="BLR0684 PROTEIN"/>
    <property type="match status" value="1"/>
</dbReference>
<dbReference type="PROSITE" id="PS00061">
    <property type="entry name" value="ADH_SHORT"/>
    <property type="match status" value="1"/>
</dbReference>
<keyword evidence="4" id="KW-1185">Reference proteome</keyword>
<dbReference type="Gene3D" id="3.30.70.100">
    <property type="match status" value="1"/>
</dbReference>
<accession>A0ABP8X6V3</accession>
<dbReference type="InterPro" id="IPR020904">
    <property type="entry name" value="Sc_DH/Rdtase_CS"/>
</dbReference>
<name>A0ABP8X6V3_9PSEU</name>
<dbReference type="PRINTS" id="PR00081">
    <property type="entry name" value="GDHRDH"/>
</dbReference>
<dbReference type="Pfam" id="PF13561">
    <property type="entry name" value="adh_short_C2"/>
    <property type="match status" value="1"/>
</dbReference>
<dbReference type="EMBL" id="BAABIC010000015">
    <property type="protein sequence ID" value="GAA4700263.1"/>
    <property type="molecule type" value="Genomic_DNA"/>
</dbReference>
<comment type="similarity">
    <text evidence="1">Belongs to the short-chain dehydrogenases/reductases (SDR) family.</text>
</comment>
<evidence type="ECO:0000313" key="4">
    <source>
        <dbReference type="Proteomes" id="UP001500325"/>
    </source>
</evidence>
<dbReference type="InterPro" id="IPR036291">
    <property type="entry name" value="NAD(P)-bd_dom_sf"/>
</dbReference>
<dbReference type="PANTHER" id="PTHR41521">
    <property type="match status" value="1"/>
</dbReference>
<dbReference type="Proteomes" id="UP001500325">
    <property type="component" value="Unassembled WGS sequence"/>
</dbReference>
<proteinExistence type="inferred from homology"/>
<dbReference type="CDD" id="cd05233">
    <property type="entry name" value="SDR_c"/>
    <property type="match status" value="1"/>
</dbReference>
<dbReference type="InterPro" id="IPR002347">
    <property type="entry name" value="SDR_fam"/>
</dbReference>
<reference evidence="4" key="1">
    <citation type="journal article" date="2019" name="Int. J. Syst. Evol. Microbiol.">
        <title>The Global Catalogue of Microorganisms (GCM) 10K type strain sequencing project: providing services to taxonomists for standard genome sequencing and annotation.</title>
        <authorList>
            <consortium name="The Broad Institute Genomics Platform"/>
            <consortium name="The Broad Institute Genome Sequencing Center for Infectious Disease"/>
            <person name="Wu L."/>
            <person name="Ma J."/>
        </authorList>
    </citation>
    <scope>NUCLEOTIDE SEQUENCE [LARGE SCALE GENOMIC DNA]</scope>
    <source>
        <strain evidence="4">JCM 18055</strain>
    </source>
</reference>
<evidence type="ECO:0000313" key="3">
    <source>
        <dbReference type="EMBL" id="GAA4700263.1"/>
    </source>
</evidence>